<name>A0AAD7L076_QUISA</name>
<organism evidence="2 3">
    <name type="scientific">Quillaja saponaria</name>
    <name type="common">Soap bark tree</name>
    <dbReference type="NCBI Taxonomy" id="32244"/>
    <lineage>
        <taxon>Eukaryota</taxon>
        <taxon>Viridiplantae</taxon>
        <taxon>Streptophyta</taxon>
        <taxon>Embryophyta</taxon>
        <taxon>Tracheophyta</taxon>
        <taxon>Spermatophyta</taxon>
        <taxon>Magnoliopsida</taxon>
        <taxon>eudicotyledons</taxon>
        <taxon>Gunneridae</taxon>
        <taxon>Pentapetalae</taxon>
        <taxon>rosids</taxon>
        <taxon>fabids</taxon>
        <taxon>Fabales</taxon>
        <taxon>Quillajaceae</taxon>
        <taxon>Quillaja</taxon>
    </lineage>
</organism>
<sequence length="87" mass="9981">MRLSMPNTISDTLVLPLLWRIVGFVSSIVGFICYALSSSFKQLVGEWNPWKIVIYCLVILDGMWTLRISLDIMTKVVVDQVVMRQMT</sequence>
<keyword evidence="1" id="KW-0472">Membrane</keyword>
<reference evidence="2" key="1">
    <citation type="journal article" date="2023" name="Science">
        <title>Elucidation of the pathway for biosynthesis of saponin adjuvants from the soapbark tree.</title>
        <authorList>
            <person name="Reed J."/>
            <person name="Orme A."/>
            <person name="El-Demerdash A."/>
            <person name="Owen C."/>
            <person name="Martin L.B.B."/>
            <person name="Misra R.C."/>
            <person name="Kikuchi S."/>
            <person name="Rejzek M."/>
            <person name="Martin A.C."/>
            <person name="Harkess A."/>
            <person name="Leebens-Mack J."/>
            <person name="Louveau T."/>
            <person name="Stephenson M.J."/>
            <person name="Osbourn A."/>
        </authorList>
    </citation>
    <scope>NUCLEOTIDE SEQUENCE</scope>
    <source>
        <strain evidence="2">S10</strain>
    </source>
</reference>
<gene>
    <name evidence="2" type="ORF">O6P43_029416</name>
</gene>
<proteinExistence type="predicted"/>
<evidence type="ECO:0000313" key="2">
    <source>
        <dbReference type="EMBL" id="KAJ7949022.1"/>
    </source>
</evidence>
<evidence type="ECO:0000256" key="1">
    <source>
        <dbReference type="SAM" id="Phobius"/>
    </source>
</evidence>
<dbReference type="Proteomes" id="UP001163823">
    <property type="component" value="Chromosome 12"/>
</dbReference>
<keyword evidence="3" id="KW-1185">Reference proteome</keyword>
<dbReference type="EMBL" id="JARAOO010000012">
    <property type="protein sequence ID" value="KAJ7949022.1"/>
    <property type="molecule type" value="Genomic_DNA"/>
</dbReference>
<keyword evidence="1" id="KW-1133">Transmembrane helix</keyword>
<feature type="transmembrane region" description="Helical" evidence="1">
    <location>
        <begin position="49"/>
        <end position="66"/>
    </location>
</feature>
<dbReference type="KEGG" id="qsa:O6P43_029416"/>
<evidence type="ECO:0000313" key="3">
    <source>
        <dbReference type="Proteomes" id="UP001163823"/>
    </source>
</evidence>
<protein>
    <submittedName>
        <fullName evidence="2">Exocyst subunit exo70 family protein</fullName>
    </submittedName>
</protein>
<accession>A0AAD7L076</accession>
<comment type="caution">
    <text evidence="2">The sequence shown here is derived from an EMBL/GenBank/DDBJ whole genome shotgun (WGS) entry which is preliminary data.</text>
</comment>
<keyword evidence="1" id="KW-0812">Transmembrane</keyword>
<feature type="transmembrane region" description="Helical" evidence="1">
    <location>
        <begin position="12"/>
        <end position="37"/>
    </location>
</feature>
<dbReference type="AlphaFoldDB" id="A0AAD7L076"/>